<evidence type="ECO:0000313" key="9">
    <source>
        <dbReference type="EMBL" id="PHH79981.1"/>
    </source>
</evidence>
<keyword evidence="6" id="KW-0963">Cytoplasm</keyword>
<dbReference type="PANTHER" id="PTHR12896:SF1">
    <property type="entry name" value="ELONGATOR COMPLEX PROTEIN 4"/>
    <property type="match status" value="1"/>
</dbReference>
<dbReference type="PANTHER" id="PTHR12896">
    <property type="entry name" value="PAX6 NEIGHBOR PROTEIN PAXNEB"/>
    <property type="match status" value="1"/>
</dbReference>
<protein>
    <recommendedName>
        <fullName evidence="5">Elongator complex protein 4</fullName>
    </recommendedName>
</protein>
<reference evidence="9 10" key="1">
    <citation type="submission" date="2017-06" db="EMBL/GenBank/DDBJ databases">
        <title>Ant-infecting Ophiocordyceps genomes reveal a high diversity of potential behavioral manipulation genes and a possible major role for enterotoxins.</title>
        <authorList>
            <person name="De Bekker C."/>
            <person name="Evans H.C."/>
            <person name="Brachmann A."/>
            <person name="Hughes D.P."/>
        </authorList>
    </citation>
    <scope>NUCLEOTIDE SEQUENCE [LARGE SCALE GENOMIC DNA]</scope>
    <source>
        <strain evidence="9 10">Map16</strain>
    </source>
</reference>
<dbReference type="GO" id="GO:0005737">
    <property type="term" value="C:cytoplasm"/>
    <property type="evidence" value="ECO:0007669"/>
    <property type="project" value="UniProtKB-SubCell"/>
</dbReference>
<keyword evidence="7" id="KW-0819">tRNA processing</keyword>
<dbReference type="GO" id="GO:0033588">
    <property type="term" value="C:elongator holoenzyme complex"/>
    <property type="evidence" value="ECO:0007669"/>
    <property type="project" value="InterPro"/>
</dbReference>
<evidence type="ECO:0000256" key="5">
    <source>
        <dbReference type="ARBA" id="ARBA00020265"/>
    </source>
</evidence>
<comment type="similarity">
    <text evidence="4">Belongs to the ELP4 family.</text>
</comment>
<dbReference type="OrthoDB" id="289162at2759"/>
<evidence type="ECO:0000256" key="6">
    <source>
        <dbReference type="ARBA" id="ARBA00022490"/>
    </source>
</evidence>
<gene>
    <name evidence="9" type="ORF">CDD80_3266</name>
</gene>
<dbReference type="Pfam" id="PF05625">
    <property type="entry name" value="PAXNEB"/>
    <property type="match status" value="1"/>
</dbReference>
<keyword evidence="8" id="KW-0539">Nucleus</keyword>
<dbReference type="AlphaFoldDB" id="A0A2C5ZL27"/>
<dbReference type="UniPathway" id="UPA00988"/>
<dbReference type="InterPro" id="IPR027417">
    <property type="entry name" value="P-loop_NTPase"/>
</dbReference>
<dbReference type="Gene3D" id="3.40.50.300">
    <property type="entry name" value="P-loop containing nucleotide triphosphate hydrolases"/>
    <property type="match status" value="1"/>
</dbReference>
<dbReference type="GO" id="GO:0008023">
    <property type="term" value="C:transcription elongation factor complex"/>
    <property type="evidence" value="ECO:0007669"/>
    <property type="project" value="TreeGrafter"/>
</dbReference>
<dbReference type="GO" id="GO:0002098">
    <property type="term" value="P:tRNA wobble uridine modification"/>
    <property type="evidence" value="ECO:0007669"/>
    <property type="project" value="InterPro"/>
</dbReference>
<evidence type="ECO:0000256" key="3">
    <source>
        <dbReference type="ARBA" id="ARBA00005043"/>
    </source>
</evidence>
<evidence type="ECO:0000256" key="4">
    <source>
        <dbReference type="ARBA" id="ARBA00007573"/>
    </source>
</evidence>
<evidence type="ECO:0000256" key="2">
    <source>
        <dbReference type="ARBA" id="ARBA00004496"/>
    </source>
</evidence>
<evidence type="ECO:0000313" key="10">
    <source>
        <dbReference type="Proteomes" id="UP000226431"/>
    </source>
</evidence>
<organism evidence="9 10">
    <name type="scientific">Ophiocordyceps camponoti-rufipedis</name>
    <dbReference type="NCBI Taxonomy" id="2004952"/>
    <lineage>
        <taxon>Eukaryota</taxon>
        <taxon>Fungi</taxon>
        <taxon>Dikarya</taxon>
        <taxon>Ascomycota</taxon>
        <taxon>Pezizomycotina</taxon>
        <taxon>Sordariomycetes</taxon>
        <taxon>Hypocreomycetidae</taxon>
        <taxon>Hypocreales</taxon>
        <taxon>Ophiocordycipitaceae</taxon>
        <taxon>Ophiocordyceps</taxon>
    </lineage>
</organism>
<evidence type="ECO:0000256" key="7">
    <source>
        <dbReference type="ARBA" id="ARBA00022694"/>
    </source>
</evidence>
<comment type="subcellular location">
    <subcellularLocation>
        <location evidence="2">Cytoplasm</location>
    </subcellularLocation>
    <subcellularLocation>
        <location evidence="1">Nucleus</location>
    </subcellularLocation>
</comment>
<comment type="caution">
    <text evidence="9">The sequence shown here is derived from an EMBL/GenBank/DDBJ whole genome shotgun (WGS) entry which is preliminary data.</text>
</comment>
<dbReference type="EMBL" id="NJES01000029">
    <property type="protein sequence ID" value="PHH79981.1"/>
    <property type="molecule type" value="Genomic_DNA"/>
</dbReference>
<comment type="pathway">
    <text evidence="3">tRNA modification; 5-methoxycarbonylmethyl-2-thiouridine-tRNA biosynthesis.</text>
</comment>
<keyword evidence="10" id="KW-1185">Reference proteome</keyword>
<sequence>MAFRKRNQVVLSCDSLEEDVKIAHDTPSLFPERGLRTSTGTPSLDQILSSQSGLPLGSSLLVEETGTTDHSGTLSRYFAAEGLVQGHEIHSHGLGDFLNHLPGLVDKAKSKRPPHDTGTREKMKIAWRYEIPGRASCLASDVNETSKPFCHSFDLSKRLDKSAMRGLIRTSCPGDLADNGAQFSLKDFLITVESRLSSSPKQSIHRILIPNFLSPTVYGSASFEPSKVLSFLHGLRGLLRRYSTRATALVSLPISMFSEVSGVIKWMELLFDGVIKIDALPGDRQSHPSGDKTQGILQVRKLPVFHETGGGHESSCMEQRLVIKTTTCGLNIEEFSLPPITAGEDSEDVPRANNGLSF</sequence>
<accession>A0A2C5ZL27</accession>
<dbReference type="InterPro" id="IPR008728">
    <property type="entry name" value="Elongator_complex_protein_4"/>
</dbReference>
<proteinExistence type="inferred from homology"/>
<evidence type="ECO:0000256" key="8">
    <source>
        <dbReference type="ARBA" id="ARBA00023242"/>
    </source>
</evidence>
<dbReference type="CDD" id="cd19494">
    <property type="entry name" value="Elp4"/>
    <property type="match status" value="1"/>
</dbReference>
<dbReference type="Proteomes" id="UP000226431">
    <property type="component" value="Unassembled WGS sequence"/>
</dbReference>
<dbReference type="STRING" id="2004952.A0A2C5ZL27"/>
<evidence type="ECO:0000256" key="1">
    <source>
        <dbReference type="ARBA" id="ARBA00004123"/>
    </source>
</evidence>
<name>A0A2C5ZL27_9HYPO</name>